<dbReference type="GO" id="GO:0022857">
    <property type="term" value="F:transmembrane transporter activity"/>
    <property type="evidence" value="ECO:0007669"/>
    <property type="project" value="InterPro"/>
</dbReference>
<proteinExistence type="inferred from homology"/>
<evidence type="ECO:0000256" key="7">
    <source>
        <dbReference type="ARBA" id="ARBA00037968"/>
    </source>
</evidence>
<comment type="subcellular location">
    <subcellularLocation>
        <location evidence="1">Cell membrane</location>
        <topology evidence="1">Multi-pass membrane protein</topology>
    </subcellularLocation>
</comment>
<evidence type="ECO:0000256" key="5">
    <source>
        <dbReference type="ARBA" id="ARBA00022989"/>
    </source>
</evidence>
<keyword evidence="4 8" id="KW-0812">Transmembrane</keyword>
<evidence type="ECO:0000256" key="2">
    <source>
        <dbReference type="ARBA" id="ARBA00022448"/>
    </source>
</evidence>
<feature type="transmembrane region" description="Helical" evidence="8">
    <location>
        <begin position="461"/>
        <end position="482"/>
    </location>
</feature>
<evidence type="ECO:0000256" key="6">
    <source>
        <dbReference type="ARBA" id="ARBA00023136"/>
    </source>
</evidence>
<organism evidence="10 11">
    <name type="scientific">Rhinocladiella mackenziei CBS 650.93</name>
    <dbReference type="NCBI Taxonomy" id="1442369"/>
    <lineage>
        <taxon>Eukaryota</taxon>
        <taxon>Fungi</taxon>
        <taxon>Dikarya</taxon>
        <taxon>Ascomycota</taxon>
        <taxon>Pezizomycotina</taxon>
        <taxon>Eurotiomycetes</taxon>
        <taxon>Chaetothyriomycetidae</taxon>
        <taxon>Chaetothyriales</taxon>
        <taxon>Herpotrichiellaceae</taxon>
        <taxon>Rhinocladiella</taxon>
    </lineage>
</organism>
<feature type="transmembrane region" description="Helical" evidence="8">
    <location>
        <begin position="393"/>
        <end position="415"/>
    </location>
</feature>
<feature type="transmembrane region" description="Helical" evidence="8">
    <location>
        <begin position="339"/>
        <end position="357"/>
    </location>
</feature>
<name>A0A0D2J3L8_9EURO</name>
<feature type="transmembrane region" description="Helical" evidence="8">
    <location>
        <begin position="427"/>
        <end position="449"/>
    </location>
</feature>
<comment type="similarity">
    <text evidence="7">Belongs to the major facilitator superfamily. Allantoate permease family.</text>
</comment>
<dbReference type="GeneID" id="25295169"/>
<gene>
    <name evidence="10" type="ORF">Z518_07098</name>
</gene>
<evidence type="ECO:0000259" key="9">
    <source>
        <dbReference type="PROSITE" id="PS50850"/>
    </source>
</evidence>
<dbReference type="PANTHER" id="PTHR43791:SF39">
    <property type="entry name" value="TRANSPORTER LIZ1_SEO1, PUTATIVE (AFU_ORTHOLOGUE AFUA_3G00980)-RELATED"/>
    <property type="match status" value="1"/>
</dbReference>
<evidence type="ECO:0000256" key="3">
    <source>
        <dbReference type="ARBA" id="ARBA00022475"/>
    </source>
</evidence>
<evidence type="ECO:0000256" key="4">
    <source>
        <dbReference type="ARBA" id="ARBA00022692"/>
    </source>
</evidence>
<feature type="transmembrane region" description="Helical" evidence="8">
    <location>
        <begin position="228"/>
        <end position="248"/>
    </location>
</feature>
<evidence type="ECO:0000313" key="11">
    <source>
        <dbReference type="Proteomes" id="UP000053617"/>
    </source>
</evidence>
<feature type="transmembrane region" description="Helical" evidence="8">
    <location>
        <begin position="369"/>
        <end position="387"/>
    </location>
</feature>
<dbReference type="PROSITE" id="PS50850">
    <property type="entry name" value="MFS"/>
    <property type="match status" value="1"/>
</dbReference>
<dbReference type="RefSeq" id="XP_013270681.1">
    <property type="nucleotide sequence ID" value="XM_013415227.1"/>
</dbReference>
<keyword evidence="2" id="KW-0813">Transport</keyword>
<keyword evidence="5 8" id="KW-1133">Transmembrane helix</keyword>
<keyword evidence="11" id="KW-1185">Reference proteome</keyword>
<reference evidence="10 11" key="1">
    <citation type="submission" date="2015-01" db="EMBL/GenBank/DDBJ databases">
        <title>The Genome Sequence of Rhinocladiella mackenzie CBS 650.93.</title>
        <authorList>
            <consortium name="The Broad Institute Genomics Platform"/>
            <person name="Cuomo C."/>
            <person name="de Hoog S."/>
            <person name="Gorbushina A."/>
            <person name="Stielow B."/>
            <person name="Teixiera M."/>
            <person name="Abouelleil A."/>
            <person name="Chapman S.B."/>
            <person name="Priest M."/>
            <person name="Young S.K."/>
            <person name="Wortman J."/>
            <person name="Nusbaum C."/>
            <person name="Birren B."/>
        </authorList>
    </citation>
    <scope>NUCLEOTIDE SEQUENCE [LARGE SCALE GENOMIC DNA]</scope>
    <source>
        <strain evidence="10 11">CBS 650.93</strain>
    </source>
</reference>
<dbReference type="InterPro" id="IPR036259">
    <property type="entry name" value="MFS_trans_sf"/>
</dbReference>
<dbReference type="OrthoDB" id="3639251at2759"/>
<keyword evidence="6 8" id="KW-0472">Membrane</keyword>
<feature type="transmembrane region" description="Helical" evidence="8">
    <location>
        <begin position="193"/>
        <end position="216"/>
    </location>
</feature>
<dbReference type="FunFam" id="1.20.1250.20:FF:000386">
    <property type="entry name" value="MFS general substrate transporter"/>
    <property type="match status" value="1"/>
</dbReference>
<sequence>MAFYDDKSKDIDVHLHASSTDDTSGSDRDGSDVIQATPKRKWQSYLWDSLDKSPEERRFLFKLDAAVLTFASLGYFIKYLDQININNAFVSGMKEDLGLYKNQLNYMQTCWTVGYVIGEVPSNMVLTRVRPSIWIPAMELTWTVLTFCLAKCNSAGSIYALRFLIGLAESTFYPGMVYVIGSWYRKDELAKRSCIFHTSSAIGSMFSGYLMAAVYHLNGRGGLRGWQWLFIVDGIISLPIALSGFILLPDVPEITRAWYFSPAEREYAKKRMKLEGRAQRAPYTKAKFKKIFTSWKIYLLATLYFAFNNAGSGVSQPTFAQYLKDSKNPKYTVSQINTYPTATYAVQILSTLIYAWTSDSVFRGARWPPIVFGGVVCIVCYSSLAVWNIPVGWHWACYIIAGCGGGLSGLCMAWGHEICSDDNEERAIVVGTMNEIAYVFQAWLPLIVWQQVDAPEYHKGFVTSACLDALMIVTALVIRVLWKREQAKKKQTSNA</sequence>
<dbReference type="PANTHER" id="PTHR43791">
    <property type="entry name" value="PERMEASE-RELATED"/>
    <property type="match status" value="1"/>
</dbReference>
<dbReference type="InterPro" id="IPR020846">
    <property type="entry name" value="MFS_dom"/>
</dbReference>
<feature type="transmembrane region" description="Helical" evidence="8">
    <location>
        <begin position="159"/>
        <end position="181"/>
    </location>
</feature>
<dbReference type="Gene3D" id="1.20.1250.20">
    <property type="entry name" value="MFS general substrate transporter like domains"/>
    <property type="match status" value="2"/>
</dbReference>
<feature type="transmembrane region" description="Helical" evidence="8">
    <location>
        <begin position="297"/>
        <end position="319"/>
    </location>
</feature>
<protein>
    <recommendedName>
        <fullName evidence="9">Major facilitator superfamily (MFS) profile domain-containing protein</fullName>
    </recommendedName>
</protein>
<feature type="domain" description="Major facilitator superfamily (MFS) profile" evidence="9">
    <location>
        <begin position="67"/>
        <end position="495"/>
    </location>
</feature>
<evidence type="ECO:0000313" key="10">
    <source>
        <dbReference type="EMBL" id="KIX03545.1"/>
    </source>
</evidence>
<dbReference type="InterPro" id="IPR011701">
    <property type="entry name" value="MFS"/>
</dbReference>
<dbReference type="SUPFAM" id="SSF103473">
    <property type="entry name" value="MFS general substrate transporter"/>
    <property type="match status" value="1"/>
</dbReference>
<dbReference type="VEuPathDB" id="FungiDB:Z518_07098"/>
<keyword evidence="3" id="KW-1003">Cell membrane</keyword>
<dbReference type="Proteomes" id="UP000053617">
    <property type="component" value="Unassembled WGS sequence"/>
</dbReference>
<dbReference type="AlphaFoldDB" id="A0A0D2J3L8"/>
<dbReference type="HOGENOM" id="CLU_001265_4_2_1"/>
<dbReference type="Pfam" id="PF07690">
    <property type="entry name" value="MFS_1"/>
    <property type="match status" value="1"/>
</dbReference>
<dbReference type="GO" id="GO:0005886">
    <property type="term" value="C:plasma membrane"/>
    <property type="evidence" value="ECO:0007669"/>
    <property type="project" value="UniProtKB-SubCell"/>
</dbReference>
<evidence type="ECO:0000256" key="8">
    <source>
        <dbReference type="SAM" id="Phobius"/>
    </source>
</evidence>
<dbReference type="EMBL" id="KN847479">
    <property type="protein sequence ID" value="KIX03545.1"/>
    <property type="molecule type" value="Genomic_DNA"/>
</dbReference>
<evidence type="ECO:0000256" key="1">
    <source>
        <dbReference type="ARBA" id="ARBA00004651"/>
    </source>
</evidence>
<dbReference type="FunFam" id="1.20.1250.20:FF:000065">
    <property type="entry name" value="Putative MFS pantothenate transporter"/>
    <property type="match status" value="1"/>
</dbReference>
<accession>A0A0D2J3L8</accession>